<dbReference type="AlphaFoldDB" id="A0A183EF91"/>
<dbReference type="PANTHER" id="PTHR47023:SF1">
    <property type="entry name" value="SEX PEPTIDE RECEPTOR"/>
    <property type="match status" value="1"/>
</dbReference>
<dbReference type="Gene3D" id="1.20.1070.10">
    <property type="entry name" value="Rhodopsin 7-helix transmembrane proteins"/>
    <property type="match status" value="1"/>
</dbReference>
<evidence type="ECO:0000313" key="9">
    <source>
        <dbReference type="WBParaSite" id="GPUH_0001965701-mRNA-1"/>
    </source>
</evidence>
<protein>
    <submittedName>
        <fullName evidence="9">G_PROTEIN_RECEP_F1_2 domain-containing protein</fullName>
    </submittedName>
</protein>
<proteinExistence type="predicted"/>
<keyword evidence="2 5" id="KW-0812">Transmembrane</keyword>
<accession>A0A183EF91</accession>
<sequence>MNDTEELSQCLNRSQCRIISISAQVPLTWALPLYGYAMPVIVAVTLATNSFIVFVLSRKFLRTPTNLVLLAMAISELLTGLCCLPWLIYYYTLYGHVIERYSGLPAFWCSMFPYMAYILPSIFHTVAIWLTVYLAVQRYIYICMPKLVHGYCTVRRSKQVSVNKNKTQFPGFLS</sequence>
<dbReference type="Proteomes" id="UP000271098">
    <property type="component" value="Unassembled WGS sequence"/>
</dbReference>
<reference evidence="7 8" key="2">
    <citation type="submission" date="2018-11" db="EMBL/GenBank/DDBJ databases">
        <authorList>
            <consortium name="Pathogen Informatics"/>
        </authorList>
    </citation>
    <scope>NUCLEOTIDE SEQUENCE [LARGE SCALE GENOMIC DNA]</scope>
</reference>
<evidence type="ECO:0000259" key="6">
    <source>
        <dbReference type="PROSITE" id="PS50262"/>
    </source>
</evidence>
<dbReference type="OrthoDB" id="5962323at2759"/>
<feature type="transmembrane region" description="Helical" evidence="5">
    <location>
        <begin position="68"/>
        <end position="91"/>
    </location>
</feature>
<dbReference type="InterPro" id="IPR053071">
    <property type="entry name" value="GPCR1-related_rcpt"/>
</dbReference>
<feature type="transmembrane region" description="Helical" evidence="5">
    <location>
        <begin position="111"/>
        <end position="136"/>
    </location>
</feature>
<keyword evidence="8" id="KW-1185">Reference proteome</keyword>
<evidence type="ECO:0000256" key="4">
    <source>
        <dbReference type="ARBA" id="ARBA00023136"/>
    </source>
</evidence>
<reference evidence="9" key="1">
    <citation type="submission" date="2016-06" db="UniProtKB">
        <authorList>
            <consortium name="WormBaseParasite"/>
        </authorList>
    </citation>
    <scope>IDENTIFICATION</scope>
</reference>
<dbReference type="GO" id="GO:0016020">
    <property type="term" value="C:membrane"/>
    <property type="evidence" value="ECO:0007669"/>
    <property type="project" value="UniProtKB-SubCell"/>
</dbReference>
<evidence type="ECO:0000256" key="3">
    <source>
        <dbReference type="ARBA" id="ARBA00022989"/>
    </source>
</evidence>
<dbReference type="InterPro" id="IPR000276">
    <property type="entry name" value="GPCR_Rhodpsn"/>
</dbReference>
<dbReference type="GO" id="GO:0004930">
    <property type="term" value="F:G protein-coupled receptor activity"/>
    <property type="evidence" value="ECO:0007669"/>
    <property type="project" value="InterPro"/>
</dbReference>
<evidence type="ECO:0000256" key="5">
    <source>
        <dbReference type="SAM" id="Phobius"/>
    </source>
</evidence>
<gene>
    <name evidence="7" type="ORF">GPUH_LOCUS19632</name>
</gene>
<dbReference type="EMBL" id="UYRT01088861">
    <property type="protein sequence ID" value="VDN34248.1"/>
    <property type="molecule type" value="Genomic_DNA"/>
</dbReference>
<dbReference type="WBParaSite" id="GPUH_0001965701-mRNA-1">
    <property type="protein sequence ID" value="GPUH_0001965701-mRNA-1"/>
    <property type="gene ID" value="GPUH_0001965701"/>
</dbReference>
<evidence type="ECO:0000313" key="7">
    <source>
        <dbReference type="EMBL" id="VDN34248.1"/>
    </source>
</evidence>
<evidence type="ECO:0000313" key="8">
    <source>
        <dbReference type="Proteomes" id="UP000271098"/>
    </source>
</evidence>
<keyword evidence="3 5" id="KW-1133">Transmembrane helix</keyword>
<dbReference type="PROSITE" id="PS50262">
    <property type="entry name" value="G_PROTEIN_RECEP_F1_2"/>
    <property type="match status" value="1"/>
</dbReference>
<comment type="subcellular location">
    <subcellularLocation>
        <location evidence="1">Membrane</location>
    </subcellularLocation>
</comment>
<feature type="transmembrane region" description="Helical" evidence="5">
    <location>
        <begin position="33"/>
        <end position="56"/>
    </location>
</feature>
<dbReference type="PANTHER" id="PTHR47023">
    <property type="entry name" value="SEX PEPTIDE RECEPTOR"/>
    <property type="match status" value="1"/>
</dbReference>
<keyword evidence="4 5" id="KW-0472">Membrane</keyword>
<dbReference type="InterPro" id="IPR017452">
    <property type="entry name" value="GPCR_Rhodpsn_7TM"/>
</dbReference>
<dbReference type="Pfam" id="PF00001">
    <property type="entry name" value="7tm_1"/>
    <property type="match status" value="1"/>
</dbReference>
<feature type="domain" description="G-protein coupled receptors family 1 profile" evidence="6">
    <location>
        <begin position="48"/>
        <end position="145"/>
    </location>
</feature>
<name>A0A183EF91_9BILA</name>
<evidence type="ECO:0000256" key="2">
    <source>
        <dbReference type="ARBA" id="ARBA00022692"/>
    </source>
</evidence>
<dbReference type="SUPFAM" id="SSF81321">
    <property type="entry name" value="Family A G protein-coupled receptor-like"/>
    <property type="match status" value="1"/>
</dbReference>
<organism evidence="9">
    <name type="scientific">Gongylonema pulchrum</name>
    <dbReference type="NCBI Taxonomy" id="637853"/>
    <lineage>
        <taxon>Eukaryota</taxon>
        <taxon>Metazoa</taxon>
        <taxon>Ecdysozoa</taxon>
        <taxon>Nematoda</taxon>
        <taxon>Chromadorea</taxon>
        <taxon>Rhabditida</taxon>
        <taxon>Spirurina</taxon>
        <taxon>Spiruromorpha</taxon>
        <taxon>Spiruroidea</taxon>
        <taxon>Gongylonematidae</taxon>
        <taxon>Gongylonema</taxon>
    </lineage>
</organism>
<dbReference type="PRINTS" id="PR00237">
    <property type="entry name" value="GPCRRHODOPSN"/>
</dbReference>
<evidence type="ECO:0000256" key="1">
    <source>
        <dbReference type="ARBA" id="ARBA00004370"/>
    </source>
</evidence>